<dbReference type="RefSeq" id="WP_120713686.1">
    <property type="nucleotide sequence ID" value="NZ_CANMKH010000012.1"/>
</dbReference>
<protein>
    <submittedName>
        <fullName evidence="3">PorT family protein</fullName>
    </submittedName>
</protein>
<evidence type="ECO:0000259" key="2">
    <source>
        <dbReference type="Pfam" id="PF13568"/>
    </source>
</evidence>
<dbReference type="InterPro" id="IPR025665">
    <property type="entry name" value="Beta-barrel_OMP_2"/>
</dbReference>
<dbReference type="Proteomes" id="UP000276603">
    <property type="component" value="Unassembled WGS sequence"/>
</dbReference>
<dbReference type="OrthoDB" id="1467485at2"/>
<evidence type="ECO:0000313" key="4">
    <source>
        <dbReference type="Proteomes" id="UP000276603"/>
    </source>
</evidence>
<gene>
    <name evidence="3" type="ORF">D7Z94_19725</name>
</gene>
<dbReference type="Pfam" id="PF13568">
    <property type="entry name" value="OMP_b-brl_2"/>
    <property type="match status" value="1"/>
</dbReference>
<dbReference type="AlphaFoldDB" id="A0A3B0C4A4"/>
<name>A0A3B0C4A4_9FLAO</name>
<feature type="domain" description="Outer membrane protein beta-barrel" evidence="2">
    <location>
        <begin position="25"/>
        <end position="203"/>
    </location>
</feature>
<proteinExistence type="predicted"/>
<comment type="caution">
    <text evidence="3">The sequence shown here is derived from an EMBL/GenBank/DDBJ whole genome shotgun (WGS) entry which is preliminary data.</text>
</comment>
<evidence type="ECO:0000256" key="1">
    <source>
        <dbReference type="SAM" id="SignalP"/>
    </source>
</evidence>
<feature type="chain" id="PRO_5017224081" evidence="1">
    <location>
        <begin position="21"/>
        <end position="233"/>
    </location>
</feature>
<feature type="signal peptide" evidence="1">
    <location>
        <begin position="1"/>
        <end position="20"/>
    </location>
</feature>
<sequence length="233" mass="26681">MKYLFLLCMGLLFIGIPVNAQFNEKPILNLENEDKALLNWGYFLGFNQYDFKFNYKNDPGDTDILVSKSIGFNVGLIGEMRINEFLDLRFEPGLLYNARTLGFPGFTEEQDAIREVKSTYINFPLLIKASARRFGNWKPFLIGGASTSLNLGSNETALDDNSSGTFRMKKWVYNYELGFGIDFYLEYFKFTPSIRGVFAISDELVPDNDPNSPWTGNIDGLRTRGFFINFTFE</sequence>
<keyword evidence="4" id="KW-1185">Reference proteome</keyword>
<dbReference type="EMBL" id="RBCJ01000004">
    <property type="protein sequence ID" value="RKN78777.1"/>
    <property type="molecule type" value="Genomic_DNA"/>
</dbReference>
<organism evidence="3 4">
    <name type="scientific">Ulvibacterium marinum</name>
    <dbReference type="NCBI Taxonomy" id="2419782"/>
    <lineage>
        <taxon>Bacteria</taxon>
        <taxon>Pseudomonadati</taxon>
        <taxon>Bacteroidota</taxon>
        <taxon>Flavobacteriia</taxon>
        <taxon>Flavobacteriales</taxon>
        <taxon>Flavobacteriaceae</taxon>
        <taxon>Ulvibacterium</taxon>
    </lineage>
</organism>
<accession>A0A3B0C4A4</accession>
<reference evidence="3 4" key="1">
    <citation type="submission" date="2018-10" db="EMBL/GenBank/DDBJ databases">
        <title>Ulvibacterium marinum gen. nov., sp. nov., a novel marine bacterium of the family Flavobacteriaceae, isolated from a culture of the green alga Ulva prolifera.</title>
        <authorList>
            <person name="Zhang Z."/>
        </authorList>
    </citation>
    <scope>NUCLEOTIDE SEQUENCE [LARGE SCALE GENOMIC DNA]</scope>
    <source>
        <strain evidence="3 4">CCMM003</strain>
    </source>
</reference>
<keyword evidence="1" id="KW-0732">Signal</keyword>
<evidence type="ECO:0000313" key="3">
    <source>
        <dbReference type="EMBL" id="RKN78777.1"/>
    </source>
</evidence>